<dbReference type="InterPro" id="IPR035892">
    <property type="entry name" value="C2_domain_sf"/>
</dbReference>
<feature type="domain" description="C2" evidence="9">
    <location>
        <begin position="1"/>
        <end position="117"/>
    </location>
</feature>
<evidence type="ECO:0000256" key="8">
    <source>
        <dbReference type="SAM" id="MobiDB-lite"/>
    </source>
</evidence>
<dbReference type="InterPro" id="IPR000008">
    <property type="entry name" value="C2_dom"/>
</dbReference>
<gene>
    <name evidence="11" type="primary">PLA2G4F</name>
    <name evidence="11" type="ORF">AMEX_G17428</name>
</gene>
<evidence type="ECO:0000256" key="2">
    <source>
        <dbReference type="ARBA" id="ARBA00013278"/>
    </source>
</evidence>
<dbReference type="SUPFAM" id="SSF49562">
    <property type="entry name" value="C2 domain (Calcium/lipid-binding domain, CaLB)"/>
    <property type="match status" value="1"/>
</dbReference>
<comment type="domain">
    <text evidence="7">The N-terminal C2 domain associates with lipid membranes upon calcium binding.</text>
</comment>
<dbReference type="Proteomes" id="UP000752171">
    <property type="component" value="Unassembled WGS sequence"/>
</dbReference>
<name>A0A8T2LHT1_ASTMX</name>
<dbReference type="GO" id="GO:0005829">
    <property type="term" value="C:cytosol"/>
    <property type="evidence" value="ECO:0007669"/>
    <property type="project" value="TreeGrafter"/>
</dbReference>
<evidence type="ECO:0000259" key="9">
    <source>
        <dbReference type="PROSITE" id="PS50004"/>
    </source>
</evidence>
<dbReference type="PANTHER" id="PTHR10728">
    <property type="entry name" value="CYTOSOLIC PHOSPHOLIPASE A2"/>
    <property type="match status" value="1"/>
</dbReference>
<accession>A0A8T2LHT1</accession>
<dbReference type="GO" id="GO:0047498">
    <property type="term" value="F:calcium-dependent phospholipase A2 activity"/>
    <property type="evidence" value="ECO:0007669"/>
    <property type="project" value="TreeGrafter"/>
</dbReference>
<dbReference type="InterPro" id="IPR002642">
    <property type="entry name" value="LysoPLipase_cat_dom"/>
</dbReference>
<dbReference type="EMBL" id="JAICCE010000014">
    <property type="protein sequence ID" value="KAG9268451.1"/>
    <property type="molecule type" value="Genomic_DNA"/>
</dbReference>
<protein>
    <recommendedName>
        <fullName evidence="2 7">Phospholipase A2</fullName>
        <ecNumber evidence="2 7">3.1.1.4</ecNumber>
    </recommendedName>
</protein>
<dbReference type="Gene3D" id="3.40.1090.10">
    <property type="entry name" value="Cytosolic phospholipase A2 catalytic domain"/>
    <property type="match status" value="1"/>
</dbReference>
<keyword evidence="6 7" id="KW-0442">Lipid degradation</keyword>
<keyword evidence="4 6" id="KW-0378">Hydrolase</keyword>
<evidence type="ECO:0000256" key="5">
    <source>
        <dbReference type="ARBA" id="ARBA00023098"/>
    </source>
</evidence>
<dbReference type="SUPFAM" id="SSF52151">
    <property type="entry name" value="FabD/lysophospholipase-like"/>
    <property type="match status" value="1"/>
</dbReference>
<feature type="region of interest" description="Disordered" evidence="8">
    <location>
        <begin position="807"/>
        <end position="848"/>
    </location>
</feature>
<dbReference type="PANTHER" id="PTHR10728:SF32">
    <property type="entry name" value="CYTOSOLIC PHOSPHOLIPASE A2 BETA"/>
    <property type="match status" value="1"/>
</dbReference>
<dbReference type="PROSITE" id="PS51210">
    <property type="entry name" value="PLA2C"/>
    <property type="match status" value="1"/>
</dbReference>
<evidence type="ECO:0000256" key="3">
    <source>
        <dbReference type="ARBA" id="ARBA00022490"/>
    </source>
</evidence>
<reference evidence="11 12" key="1">
    <citation type="submission" date="2021-07" db="EMBL/GenBank/DDBJ databases">
        <authorList>
            <person name="Imarazene B."/>
            <person name="Zahm M."/>
            <person name="Klopp C."/>
            <person name="Cabau C."/>
            <person name="Beille S."/>
            <person name="Jouanno E."/>
            <person name="Castinel A."/>
            <person name="Lluch J."/>
            <person name="Gil L."/>
            <person name="Kuchtly C."/>
            <person name="Lopez Roques C."/>
            <person name="Donnadieu C."/>
            <person name="Parrinello H."/>
            <person name="Journot L."/>
            <person name="Du K."/>
            <person name="Schartl M."/>
            <person name="Retaux S."/>
            <person name="Guiguen Y."/>
        </authorList>
    </citation>
    <scope>NUCLEOTIDE SEQUENCE [LARGE SCALE GENOMIC DNA]</scope>
    <source>
        <strain evidence="11">Pach_M1</strain>
        <tissue evidence="11">Testis</tissue>
    </source>
</reference>
<proteinExistence type="predicted"/>
<feature type="domain" description="PLA2c" evidence="10">
    <location>
        <begin position="274"/>
        <end position="828"/>
    </location>
</feature>
<organism evidence="11 12">
    <name type="scientific">Astyanax mexicanus</name>
    <name type="common">Blind cave fish</name>
    <name type="synonym">Astyanax fasciatus mexicanus</name>
    <dbReference type="NCBI Taxonomy" id="7994"/>
    <lineage>
        <taxon>Eukaryota</taxon>
        <taxon>Metazoa</taxon>
        <taxon>Chordata</taxon>
        <taxon>Craniata</taxon>
        <taxon>Vertebrata</taxon>
        <taxon>Euteleostomi</taxon>
        <taxon>Actinopterygii</taxon>
        <taxon>Neopterygii</taxon>
        <taxon>Teleostei</taxon>
        <taxon>Ostariophysi</taxon>
        <taxon>Characiformes</taxon>
        <taxon>Characoidei</taxon>
        <taxon>Acestrorhamphidae</taxon>
        <taxon>Acestrorhamphinae</taxon>
        <taxon>Astyanax</taxon>
    </lineage>
</organism>
<dbReference type="Pfam" id="PF01735">
    <property type="entry name" value="PLA2_B"/>
    <property type="match status" value="1"/>
</dbReference>
<dbReference type="GO" id="GO:0005509">
    <property type="term" value="F:calcium ion binding"/>
    <property type="evidence" value="ECO:0007669"/>
    <property type="project" value="TreeGrafter"/>
</dbReference>
<keyword evidence="5 6" id="KW-0443">Lipid metabolism</keyword>
<evidence type="ECO:0000313" key="12">
    <source>
        <dbReference type="Proteomes" id="UP000752171"/>
    </source>
</evidence>
<dbReference type="SMART" id="SM00239">
    <property type="entry name" value="C2"/>
    <property type="match status" value="1"/>
</dbReference>
<dbReference type="Pfam" id="PF00168">
    <property type="entry name" value="C2"/>
    <property type="match status" value="1"/>
</dbReference>
<keyword evidence="7" id="KW-0106">Calcium</keyword>
<feature type="compositionally biased region" description="Low complexity" evidence="8">
    <location>
        <begin position="816"/>
        <end position="845"/>
    </location>
</feature>
<evidence type="ECO:0000259" key="10">
    <source>
        <dbReference type="PROSITE" id="PS51210"/>
    </source>
</evidence>
<evidence type="ECO:0000313" key="11">
    <source>
        <dbReference type="EMBL" id="KAG9268451.1"/>
    </source>
</evidence>
<dbReference type="GO" id="GO:0005544">
    <property type="term" value="F:calcium-dependent phospholipid binding"/>
    <property type="evidence" value="ECO:0007669"/>
    <property type="project" value="TreeGrafter"/>
</dbReference>
<dbReference type="InterPro" id="IPR016035">
    <property type="entry name" value="Acyl_Trfase/lysoPLipase"/>
</dbReference>
<evidence type="ECO:0000256" key="7">
    <source>
        <dbReference type="RuleBase" id="RU362102"/>
    </source>
</evidence>
<sequence>MLSVSDFVQTELVPHWYLSVKVLRGQFHHSHDYMSESDLYVTLHLPTASTRTLRTKCVPNSNTPEWNDNFHFRVPSQVKNILELNIYDQDILKDDLCTSILFDISNLTLGEKETKVFITDDKGKQDVLKSEKTKDELWVEFEVTESPEEPGQYITNGVLVAAPLTALDVKIDKLPLTKVGQDLVLKLRGAYKEDQVISLPKNAEFLQMIRYYINRELETEIGLRTHCLESAKDCDKNVSAHASTTVTPFTTKNEIIVSLPVAEDKAELSLKATDRSEKDLSVRLDFDIPEAEKAFLKKRKVVASSALQKALNLSAAPDPSKVPTVAVVLSGGGTRAMTASLGSLRGLQKLGLLDTVSYITAVSGSTWALSSLYSDPRWSAKGMDEALLPLQKELSKNMYTLFSPSLLQYYKKELEQREKGGHPVTLIDMWGLALEQLIFGKKYAGTLSDQQRTVSEGQNPLPIYTAVNMKEDATGSMVAEWCEFTPFEVGFHKYGAFVPTENYGSEYYLGHLIQKLPETRISYLLGTWSSIFSLNLTQLWSTITGVMPTWTPWIRETVSSIETDQKPSTLDTLRVSPEAVFLSSFMNSRPVISKAFNFMRGFFLSNSYSENSAFTAWKDTHPDAFPNSLTPGDPRLGLVDSGFDINSGFAPVLRSHRHVNIILSLNYSWEADQFRVLKQTQQYCADRHLAFPRIDFNKVASEPEREVYVFEDEDNPEAPIIIHFPLRNVSFKQYKAPGVKRQGEKELKEGDVNVTTSSSPYATQNLTYAPKDFQRLIDLTSYNIVNNRDTITRVLQRVLHRTAPEVQPAIPTLSASPINPTNQNNPTTPNNQSGPTNPTNPATPASSVWSRVVAGAKSLF</sequence>
<dbReference type="SMART" id="SM00022">
    <property type="entry name" value="PLAc"/>
    <property type="match status" value="1"/>
</dbReference>
<dbReference type="EC" id="3.1.1.4" evidence="2 7"/>
<comment type="catalytic activity">
    <reaction evidence="7">
        <text>a 1,2-diacyl-sn-glycero-3-phosphocholine + H2O = a 1-acyl-sn-glycero-3-phosphocholine + a fatty acid + H(+)</text>
        <dbReference type="Rhea" id="RHEA:15801"/>
        <dbReference type="ChEBI" id="CHEBI:15377"/>
        <dbReference type="ChEBI" id="CHEBI:15378"/>
        <dbReference type="ChEBI" id="CHEBI:28868"/>
        <dbReference type="ChEBI" id="CHEBI:57643"/>
        <dbReference type="ChEBI" id="CHEBI:58168"/>
        <dbReference type="EC" id="3.1.1.4"/>
    </reaction>
</comment>
<evidence type="ECO:0000256" key="4">
    <source>
        <dbReference type="ARBA" id="ARBA00022801"/>
    </source>
</evidence>
<dbReference type="Gene3D" id="2.60.40.150">
    <property type="entry name" value="C2 domain"/>
    <property type="match status" value="1"/>
</dbReference>
<comment type="subcellular location">
    <subcellularLocation>
        <location evidence="1">Cytoplasm</location>
    </subcellularLocation>
</comment>
<dbReference type="GO" id="GO:0046475">
    <property type="term" value="P:glycerophospholipid catabolic process"/>
    <property type="evidence" value="ECO:0007669"/>
    <property type="project" value="TreeGrafter"/>
</dbReference>
<keyword evidence="7" id="KW-0479">Metal-binding</keyword>
<comment type="caution">
    <text evidence="11">The sequence shown here is derived from an EMBL/GenBank/DDBJ whole genome shotgun (WGS) entry which is preliminary data.</text>
</comment>
<dbReference type="PROSITE" id="PS50004">
    <property type="entry name" value="C2"/>
    <property type="match status" value="1"/>
</dbReference>
<keyword evidence="3 7" id="KW-0963">Cytoplasm</keyword>
<dbReference type="AlphaFoldDB" id="A0A8T2LHT1"/>
<evidence type="ECO:0000256" key="6">
    <source>
        <dbReference type="PROSITE-ProRule" id="PRU00555"/>
    </source>
</evidence>
<evidence type="ECO:0000256" key="1">
    <source>
        <dbReference type="ARBA" id="ARBA00004496"/>
    </source>
</evidence>